<protein>
    <submittedName>
        <fullName evidence="2">Conjugative transposon TraK protein</fullName>
    </submittedName>
</protein>
<keyword evidence="1" id="KW-1133">Transmembrane helix</keyword>
<dbReference type="AlphaFoldDB" id="A0A841MHW9"/>
<dbReference type="InterPro" id="IPR022276">
    <property type="entry name" value="Conjug_transposon_TraK"/>
</dbReference>
<accession>A0A841MHW9</accession>
<sequence length="205" mass="23897">MFENLKNLDTAFRHVKYLSFASVVLSMLFSAYMGIMAIRAIETAQERIYILSQGKALEAFSSEKKENIPVEARDHVKMFHHYFFTLSPDEHFIRDQITKSLYLADGSAKKVYDNLRERGYYTDMVSANMNQTVQMDSIHISLDSYPYGFRYFGKQKVIRSTSIVTRRLVTSGQLRHIDRSDQNPHGFLVENWETISNETLKSEKR</sequence>
<comment type="caution">
    <text evidence="2">The sequence shown here is derived from an EMBL/GenBank/DDBJ whole genome shotgun (WGS) entry which is preliminary data.</text>
</comment>
<dbReference type="NCBIfam" id="TIGR03781">
    <property type="entry name" value="Bac_Flav_CT_K"/>
    <property type="match status" value="1"/>
</dbReference>
<evidence type="ECO:0000256" key="1">
    <source>
        <dbReference type="SAM" id="Phobius"/>
    </source>
</evidence>
<dbReference type="RefSeq" id="WP_184492466.1">
    <property type="nucleotide sequence ID" value="NZ_JACIJO010000001.1"/>
</dbReference>
<feature type="transmembrane region" description="Helical" evidence="1">
    <location>
        <begin position="20"/>
        <end position="41"/>
    </location>
</feature>
<reference evidence="2 3" key="1">
    <citation type="submission" date="2020-08" db="EMBL/GenBank/DDBJ databases">
        <title>Genomic Encyclopedia of Type Strains, Phase IV (KMG-IV): sequencing the most valuable type-strain genomes for metagenomic binning, comparative biology and taxonomic classification.</title>
        <authorList>
            <person name="Goeker M."/>
        </authorList>
    </citation>
    <scope>NUCLEOTIDE SEQUENCE [LARGE SCALE GENOMIC DNA]</scope>
    <source>
        <strain evidence="2 3">DSM 102044</strain>
    </source>
</reference>
<keyword evidence="3" id="KW-1185">Reference proteome</keyword>
<gene>
    <name evidence="2" type="ORF">FHS59_000099</name>
</gene>
<proteinExistence type="predicted"/>
<evidence type="ECO:0000313" key="2">
    <source>
        <dbReference type="EMBL" id="MBB6324484.1"/>
    </source>
</evidence>
<name>A0A841MHW9_9BACT</name>
<keyword evidence="1" id="KW-0472">Membrane</keyword>
<keyword evidence="1" id="KW-0812">Transmembrane</keyword>
<organism evidence="2 3">
    <name type="scientific">Algoriphagus iocasae</name>
    <dbReference type="NCBI Taxonomy" id="1836499"/>
    <lineage>
        <taxon>Bacteria</taxon>
        <taxon>Pseudomonadati</taxon>
        <taxon>Bacteroidota</taxon>
        <taxon>Cytophagia</taxon>
        <taxon>Cytophagales</taxon>
        <taxon>Cyclobacteriaceae</taxon>
        <taxon>Algoriphagus</taxon>
    </lineage>
</organism>
<dbReference type="EMBL" id="JACIJO010000001">
    <property type="protein sequence ID" value="MBB6324484.1"/>
    <property type="molecule type" value="Genomic_DNA"/>
</dbReference>
<dbReference type="Proteomes" id="UP000588604">
    <property type="component" value="Unassembled WGS sequence"/>
</dbReference>
<evidence type="ECO:0000313" key="3">
    <source>
        <dbReference type="Proteomes" id="UP000588604"/>
    </source>
</evidence>